<dbReference type="OrthoDB" id="3233403at2759"/>
<reference evidence="6" key="2">
    <citation type="submission" date="2015-01" db="EMBL/GenBank/DDBJ databases">
        <title>Evolutionary Origins and Diversification of the Mycorrhizal Mutualists.</title>
        <authorList>
            <consortium name="DOE Joint Genome Institute"/>
            <consortium name="Mycorrhizal Genomics Consortium"/>
            <person name="Kohler A."/>
            <person name="Kuo A."/>
            <person name="Nagy L.G."/>
            <person name="Floudas D."/>
            <person name="Copeland A."/>
            <person name="Barry K.W."/>
            <person name="Cichocki N."/>
            <person name="Veneault-Fourrey C."/>
            <person name="LaButti K."/>
            <person name="Lindquist E.A."/>
            <person name="Lipzen A."/>
            <person name="Lundell T."/>
            <person name="Morin E."/>
            <person name="Murat C."/>
            <person name="Riley R."/>
            <person name="Ohm R."/>
            <person name="Sun H."/>
            <person name="Tunlid A."/>
            <person name="Henrissat B."/>
            <person name="Grigoriev I.V."/>
            <person name="Hibbett D.S."/>
            <person name="Martin F."/>
        </authorList>
    </citation>
    <scope>NUCLEOTIDE SEQUENCE [LARGE SCALE GENOMIC DNA]</scope>
    <source>
        <strain evidence="6">F 1598</strain>
    </source>
</reference>
<dbReference type="Proteomes" id="UP000054166">
    <property type="component" value="Unassembled WGS sequence"/>
</dbReference>
<evidence type="ECO:0000313" key="5">
    <source>
        <dbReference type="EMBL" id="KIM79609.1"/>
    </source>
</evidence>
<evidence type="ECO:0000256" key="2">
    <source>
        <dbReference type="ARBA" id="ARBA00022723"/>
    </source>
</evidence>
<keyword evidence="6" id="KW-1185">Reference proteome</keyword>
<dbReference type="HOGENOM" id="CLU_018552_2_2_1"/>
<proteinExistence type="predicted"/>
<feature type="region of interest" description="Disordered" evidence="3">
    <location>
        <begin position="1"/>
        <end position="29"/>
    </location>
</feature>
<reference evidence="5 6" key="1">
    <citation type="submission" date="2014-04" db="EMBL/GenBank/DDBJ databases">
        <authorList>
            <consortium name="DOE Joint Genome Institute"/>
            <person name="Kuo A."/>
            <person name="Tarkka M."/>
            <person name="Buscot F."/>
            <person name="Kohler A."/>
            <person name="Nagy L.G."/>
            <person name="Floudas D."/>
            <person name="Copeland A."/>
            <person name="Barry K.W."/>
            <person name="Cichocki N."/>
            <person name="Veneault-Fourrey C."/>
            <person name="LaButti K."/>
            <person name="Lindquist E.A."/>
            <person name="Lipzen A."/>
            <person name="Lundell T."/>
            <person name="Morin E."/>
            <person name="Murat C."/>
            <person name="Sun H."/>
            <person name="Tunlid A."/>
            <person name="Henrissat B."/>
            <person name="Grigoriev I.V."/>
            <person name="Hibbett D.S."/>
            <person name="Martin F."/>
            <person name="Nordberg H.P."/>
            <person name="Cantor M.N."/>
            <person name="Hua S.X."/>
        </authorList>
    </citation>
    <scope>NUCLEOTIDE SEQUENCE [LARGE SCALE GENOMIC DNA]</scope>
    <source>
        <strain evidence="5 6">F 1598</strain>
    </source>
</reference>
<organism evidence="5 6">
    <name type="scientific">Piloderma croceum (strain F 1598)</name>
    <dbReference type="NCBI Taxonomy" id="765440"/>
    <lineage>
        <taxon>Eukaryota</taxon>
        <taxon>Fungi</taxon>
        <taxon>Dikarya</taxon>
        <taxon>Basidiomycota</taxon>
        <taxon>Agaricomycotina</taxon>
        <taxon>Agaricomycetes</taxon>
        <taxon>Agaricomycetidae</taxon>
        <taxon>Atheliales</taxon>
        <taxon>Atheliaceae</taxon>
        <taxon>Piloderma</taxon>
    </lineage>
</organism>
<feature type="domain" description="DDE Tnp4" evidence="4">
    <location>
        <begin position="208"/>
        <end position="353"/>
    </location>
</feature>
<evidence type="ECO:0000259" key="4">
    <source>
        <dbReference type="Pfam" id="PF13359"/>
    </source>
</evidence>
<dbReference type="EMBL" id="KN833008">
    <property type="protein sequence ID" value="KIM79609.1"/>
    <property type="molecule type" value="Genomic_DNA"/>
</dbReference>
<dbReference type="InterPro" id="IPR027806">
    <property type="entry name" value="HARBI1_dom"/>
</dbReference>
<sequence length="422" mass="48107">METLFSASAALDDDPTSDEEMADWDSDPNNKELDDIAEILLLAGLESMGEVYTMTGDGSRGPYGQMPKSEDWFKTALQSPNHDFCHTFNTHWCQSGWAMTHLIGSFAYLLMTQSLNPELSAFLLRYGNRGSPAFSVVRDLNISEGVIFDYCGRVSKAVRKLHSKFLVWPNEACKAEISQFIENQSGFHLCIGSGDGSLLLLTEEPLVDGDQYQDWKKNWATNIQATVDHQCHFTSHELRWPGSMPDMKVWKQSHLWMHHQDYFKNGEYILVDKGDPSSLYVMQPFDEKELADASPADRPHIRAFNKRLLSVHITSEHAFGLLKGLFPLLKGMGRHKDIQDAFKAIEAMMIIHNICIDRRDRPDHIWDFDPTDGLSDDKDEEPDICGEVIEGKAHVSDHETNVWLMETGRQKHDIIFNELFPR</sequence>
<comment type="cofactor">
    <cofactor evidence="1">
        <name>a divalent metal cation</name>
        <dbReference type="ChEBI" id="CHEBI:60240"/>
    </cofactor>
</comment>
<dbReference type="STRING" id="765440.A0A0C3FIK4"/>
<evidence type="ECO:0000313" key="6">
    <source>
        <dbReference type="Proteomes" id="UP000054166"/>
    </source>
</evidence>
<keyword evidence="2" id="KW-0479">Metal-binding</keyword>
<dbReference type="InParanoid" id="A0A0C3FIK4"/>
<feature type="compositionally biased region" description="Acidic residues" evidence="3">
    <location>
        <begin position="11"/>
        <end position="26"/>
    </location>
</feature>
<name>A0A0C3FIK4_PILCF</name>
<accession>A0A0C3FIK4</accession>
<dbReference type="Pfam" id="PF13359">
    <property type="entry name" value="DDE_Tnp_4"/>
    <property type="match status" value="1"/>
</dbReference>
<dbReference type="GO" id="GO:0046872">
    <property type="term" value="F:metal ion binding"/>
    <property type="evidence" value="ECO:0007669"/>
    <property type="project" value="UniProtKB-KW"/>
</dbReference>
<dbReference type="AlphaFoldDB" id="A0A0C3FIK4"/>
<protein>
    <recommendedName>
        <fullName evidence="4">DDE Tnp4 domain-containing protein</fullName>
    </recommendedName>
</protein>
<evidence type="ECO:0000256" key="1">
    <source>
        <dbReference type="ARBA" id="ARBA00001968"/>
    </source>
</evidence>
<gene>
    <name evidence="5" type="ORF">PILCRDRAFT_89993</name>
</gene>
<evidence type="ECO:0000256" key="3">
    <source>
        <dbReference type="SAM" id="MobiDB-lite"/>
    </source>
</evidence>